<dbReference type="Proteomes" id="UP001303473">
    <property type="component" value="Unassembled WGS sequence"/>
</dbReference>
<sequence length="441" mass="46323">MLSTPIIRGLGLAAIVLSRWASAVPVYDDLIQLRAATDDHWVDTWTSMPQLVESSNMPPSPFVRPALLPCCPTHFSSSGGVFKDATLRQTLHMSIGAERLRIQISNTFGGSDLPITAASIALPTGGKAGVGGIDTATLKQLTFKSGAEGVTIPRGQVVYTDPVDFKVDPQSMITVTLYFQAGQSGSSITGHPGSRTTSFMQSGNHVNASSVSGASTKHWYFVSGVEASAPANSSAFVILGDSITDGRGSTDDANNRWPDLLLARMQNSGLTNIGVNNQAAGGNCVLNGGLGPTLMSRYKRDAITQQGAKYVMIFEGVNDIGGGGTDSGTQSNIGNQLISAFKTIAADCKAAGIKVFGATITPFGGSGQSYSNPTREQTRQKVNDWILTSGTFDGVIDFAKMVGDANTKSQLAKQYDGGDHLHPNVAGYQAMADGFPLDLFK</sequence>
<comment type="caution">
    <text evidence="3">The sequence shown here is derived from an EMBL/GenBank/DDBJ whole genome shotgun (WGS) entry which is preliminary data.</text>
</comment>
<dbReference type="AlphaFoldDB" id="A0AAN6NCZ3"/>
<reference evidence="4" key="1">
    <citation type="journal article" date="2023" name="Mol. Phylogenet. Evol.">
        <title>Genome-scale phylogeny and comparative genomics of the fungal order Sordariales.</title>
        <authorList>
            <person name="Hensen N."/>
            <person name="Bonometti L."/>
            <person name="Westerberg I."/>
            <person name="Brannstrom I.O."/>
            <person name="Guillou S."/>
            <person name="Cros-Aarteil S."/>
            <person name="Calhoun S."/>
            <person name="Haridas S."/>
            <person name="Kuo A."/>
            <person name="Mondo S."/>
            <person name="Pangilinan J."/>
            <person name="Riley R."/>
            <person name="LaButti K."/>
            <person name="Andreopoulos B."/>
            <person name="Lipzen A."/>
            <person name="Chen C."/>
            <person name="Yan M."/>
            <person name="Daum C."/>
            <person name="Ng V."/>
            <person name="Clum A."/>
            <person name="Steindorff A."/>
            <person name="Ohm R.A."/>
            <person name="Martin F."/>
            <person name="Silar P."/>
            <person name="Natvig D.O."/>
            <person name="Lalanne C."/>
            <person name="Gautier V."/>
            <person name="Ament-Velasquez S.L."/>
            <person name="Kruys A."/>
            <person name="Hutchinson M.I."/>
            <person name="Powell A.J."/>
            <person name="Barry K."/>
            <person name="Miller A.N."/>
            <person name="Grigoriev I.V."/>
            <person name="Debuchy R."/>
            <person name="Gladieux P."/>
            <person name="Hiltunen Thoren M."/>
            <person name="Johannesson H."/>
        </authorList>
    </citation>
    <scope>NUCLEOTIDE SEQUENCE [LARGE SCALE GENOMIC DNA]</scope>
    <source>
        <strain evidence="4">CBS 340.73</strain>
    </source>
</reference>
<feature type="domain" description="SGNH hydrolase-type esterase" evidence="2">
    <location>
        <begin position="238"/>
        <end position="430"/>
    </location>
</feature>
<dbReference type="SUPFAM" id="SSF52266">
    <property type="entry name" value="SGNH hydrolase"/>
    <property type="match status" value="1"/>
</dbReference>
<feature type="chain" id="PRO_5042901843" evidence="1">
    <location>
        <begin position="24"/>
        <end position="441"/>
    </location>
</feature>
<gene>
    <name evidence="3" type="ORF">QBC46DRAFT_309080</name>
</gene>
<dbReference type="Gene3D" id="3.40.50.1110">
    <property type="entry name" value="SGNH hydrolase"/>
    <property type="match status" value="1"/>
</dbReference>
<protein>
    <submittedName>
        <fullName evidence="3">SGNH hydrolase-type esterase domain-containing protein</fullName>
    </submittedName>
</protein>
<accession>A0AAN6NCZ3</accession>
<keyword evidence="4" id="KW-1185">Reference proteome</keyword>
<dbReference type="CDD" id="cd01830">
    <property type="entry name" value="XynE_like"/>
    <property type="match status" value="1"/>
</dbReference>
<dbReference type="InterPro" id="IPR036514">
    <property type="entry name" value="SGNH_hydro_sf"/>
</dbReference>
<dbReference type="InterPro" id="IPR013830">
    <property type="entry name" value="SGNH_hydro"/>
</dbReference>
<dbReference type="PANTHER" id="PTHR43784:SF2">
    <property type="entry name" value="GDSL-LIKE LIPASE_ACYLHYDROLASE, PUTATIVE (AFU_ORTHOLOGUE AFUA_2G00820)-RELATED"/>
    <property type="match status" value="1"/>
</dbReference>
<name>A0AAN6NCZ3_9PEZI</name>
<dbReference type="Pfam" id="PF13472">
    <property type="entry name" value="Lipase_GDSL_2"/>
    <property type="match status" value="1"/>
</dbReference>
<organism evidence="3 4">
    <name type="scientific">Diplogelasinospora grovesii</name>
    <dbReference type="NCBI Taxonomy" id="303347"/>
    <lineage>
        <taxon>Eukaryota</taxon>
        <taxon>Fungi</taxon>
        <taxon>Dikarya</taxon>
        <taxon>Ascomycota</taxon>
        <taxon>Pezizomycotina</taxon>
        <taxon>Sordariomycetes</taxon>
        <taxon>Sordariomycetidae</taxon>
        <taxon>Sordariales</taxon>
        <taxon>Diplogelasinosporaceae</taxon>
        <taxon>Diplogelasinospora</taxon>
    </lineage>
</organism>
<keyword evidence="3" id="KW-0378">Hydrolase</keyword>
<evidence type="ECO:0000313" key="4">
    <source>
        <dbReference type="Proteomes" id="UP001303473"/>
    </source>
</evidence>
<dbReference type="GO" id="GO:0016787">
    <property type="term" value="F:hydrolase activity"/>
    <property type="evidence" value="ECO:0007669"/>
    <property type="project" value="UniProtKB-KW"/>
</dbReference>
<evidence type="ECO:0000259" key="2">
    <source>
        <dbReference type="Pfam" id="PF13472"/>
    </source>
</evidence>
<proteinExistence type="predicted"/>
<dbReference type="EMBL" id="MU853773">
    <property type="protein sequence ID" value="KAK3942493.1"/>
    <property type="molecule type" value="Genomic_DNA"/>
</dbReference>
<evidence type="ECO:0000313" key="3">
    <source>
        <dbReference type="EMBL" id="KAK3942493.1"/>
    </source>
</evidence>
<dbReference type="InterPro" id="IPR053140">
    <property type="entry name" value="GDSL_Rv0518-like"/>
</dbReference>
<keyword evidence="1" id="KW-0732">Signal</keyword>
<evidence type="ECO:0000256" key="1">
    <source>
        <dbReference type="SAM" id="SignalP"/>
    </source>
</evidence>
<feature type="signal peptide" evidence="1">
    <location>
        <begin position="1"/>
        <end position="23"/>
    </location>
</feature>
<dbReference type="PANTHER" id="PTHR43784">
    <property type="entry name" value="GDSL-LIKE LIPASE/ACYLHYDROLASE, PUTATIVE (AFU_ORTHOLOGUE AFUA_2G00820)-RELATED"/>
    <property type="match status" value="1"/>
</dbReference>